<dbReference type="PANTHER" id="PTHR31672">
    <property type="entry name" value="BNACNNG10540D PROTEIN"/>
    <property type="match status" value="1"/>
</dbReference>
<dbReference type="AlphaFoldDB" id="A0A9D4VEL7"/>
<feature type="domain" description="F-box" evidence="1">
    <location>
        <begin position="11"/>
        <end position="46"/>
    </location>
</feature>
<proteinExistence type="predicted"/>
<dbReference type="SUPFAM" id="SSF81383">
    <property type="entry name" value="F-box domain"/>
    <property type="match status" value="1"/>
</dbReference>
<dbReference type="CDD" id="cd09917">
    <property type="entry name" value="F-box_SF"/>
    <property type="match status" value="1"/>
</dbReference>
<sequence length="390" mass="43902">TLQFVIVNSLGHMWSNLPFDVLSSIFSFLSPDSLARARSSCKNWHTCGTFITQYKPHENPTQPWFLALPIRNYQKPSCYAQNPITNNWHEISLDFIPTQTILKPVAPIGSLILFKVTNSTTLQLVLCNPFTRQLKYLPKLNVSRTNPACGIVTIKEASDVCYFPRFRIYVAGGMSEAKHGGAVAYETTVEMYDSCVDTWEIVGSVAVEFSVRLTVWTPNENVYVERTRSKTLYWITSARAYSVMGFDVGDNCWREFGVPHADKLEFATLVRWNGGLGLVGGTCGGSVCVWEMSEEDDDKWCLVDEMPFELGLRLLCGKRNWEGVKCVSDDDAICLYRELGNGMVICRKVRGLWVWVWVDGCGYIKGKKVLNCPIRGVIVIPSLACSSIFF</sequence>
<feature type="non-terminal residue" evidence="2">
    <location>
        <position position="1"/>
    </location>
</feature>
<name>A0A9D4VEL7_PEA</name>
<keyword evidence="3" id="KW-1185">Reference proteome</keyword>
<dbReference type="EMBL" id="JAMSHJ010000007">
    <property type="protein sequence ID" value="KAI5382439.1"/>
    <property type="molecule type" value="Genomic_DNA"/>
</dbReference>
<accession>A0A9D4VEL7</accession>
<dbReference type="InterPro" id="IPR036047">
    <property type="entry name" value="F-box-like_dom_sf"/>
</dbReference>
<evidence type="ECO:0000313" key="2">
    <source>
        <dbReference type="EMBL" id="KAI5382439.1"/>
    </source>
</evidence>
<dbReference type="InterPro" id="IPR015915">
    <property type="entry name" value="Kelch-typ_b-propeller"/>
</dbReference>
<dbReference type="PROSITE" id="PS50181">
    <property type="entry name" value="FBOX"/>
    <property type="match status" value="1"/>
</dbReference>
<dbReference type="Gene3D" id="2.120.10.80">
    <property type="entry name" value="Kelch-type beta propeller"/>
    <property type="match status" value="1"/>
</dbReference>
<evidence type="ECO:0000259" key="1">
    <source>
        <dbReference type="PROSITE" id="PS50181"/>
    </source>
</evidence>
<organism evidence="2 3">
    <name type="scientific">Pisum sativum</name>
    <name type="common">Garden pea</name>
    <name type="synonym">Lathyrus oleraceus</name>
    <dbReference type="NCBI Taxonomy" id="3888"/>
    <lineage>
        <taxon>Eukaryota</taxon>
        <taxon>Viridiplantae</taxon>
        <taxon>Streptophyta</taxon>
        <taxon>Embryophyta</taxon>
        <taxon>Tracheophyta</taxon>
        <taxon>Spermatophyta</taxon>
        <taxon>Magnoliopsida</taxon>
        <taxon>eudicotyledons</taxon>
        <taxon>Gunneridae</taxon>
        <taxon>Pentapetalae</taxon>
        <taxon>rosids</taxon>
        <taxon>fabids</taxon>
        <taxon>Fabales</taxon>
        <taxon>Fabaceae</taxon>
        <taxon>Papilionoideae</taxon>
        <taxon>50 kb inversion clade</taxon>
        <taxon>NPAAA clade</taxon>
        <taxon>Hologalegina</taxon>
        <taxon>IRL clade</taxon>
        <taxon>Fabeae</taxon>
        <taxon>Lathyrus</taxon>
    </lineage>
</organism>
<dbReference type="SUPFAM" id="SSF117281">
    <property type="entry name" value="Kelch motif"/>
    <property type="match status" value="1"/>
</dbReference>
<comment type="caution">
    <text evidence="2">The sequence shown here is derived from an EMBL/GenBank/DDBJ whole genome shotgun (WGS) entry which is preliminary data.</text>
</comment>
<reference evidence="2 3" key="1">
    <citation type="journal article" date="2022" name="Nat. Genet.">
        <title>Improved pea reference genome and pan-genome highlight genomic features and evolutionary characteristics.</title>
        <authorList>
            <person name="Yang T."/>
            <person name="Liu R."/>
            <person name="Luo Y."/>
            <person name="Hu S."/>
            <person name="Wang D."/>
            <person name="Wang C."/>
            <person name="Pandey M.K."/>
            <person name="Ge S."/>
            <person name="Xu Q."/>
            <person name="Li N."/>
            <person name="Li G."/>
            <person name="Huang Y."/>
            <person name="Saxena R.K."/>
            <person name="Ji Y."/>
            <person name="Li M."/>
            <person name="Yan X."/>
            <person name="He Y."/>
            <person name="Liu Y."/>
            <person name="Wang X."/>
            <person name="Xiang C."/>
            <person name="Varshney R.K."/>
            <person name="Ding H."/>
            <person name="Gao S."/>
            <person name="Zong X."/>
        </authorList>
    </citation>
    <scope>NUCLEOTIDE SEQUENCE [LARGE SCALE GENOMIC DNA]</scope>
    <source>
        <strain evidence="2 3">cv. Zhongwan 6</strain>
    </source>
</reference>
<gene>
    <name evidence="2" type="ORF">KIW84_070025</name>
</gene>
<evidence type="ECO:0000313" key="3">
    <source>
        <dbReference type="Proteomes" id="UP001058974"/>
    </source>
</evidence>
<dbReference type="InterPro" id="IPR001810">
    <property type="entry name" value="F-box_dom"/>
</dbReference>
<dbReference type="Gramene" id="Psat07G0002500-T1">
    <property type="protein sequence ID" value="KAI5382439.1"/>
    <property type="gene ID" value="KIW84_070025"/>
</dbReference>
<dbReference type="InterPro" id="IPR050796">
    <property type="entry name" value="SCF_F-box_component"/>
</dbReference>
<dbReference type="Gene3D" id="1.20.1280.50">
    <property type="match status" value="1"/>
</dbReference>
<dbReference type="Proteomes" id="UP001058974">
    <property type="component" value="Chromosome 7"/>
</dbReference>
<dbReference type="Pfam" id="PF12937">
    <property type="entry name" value="F-box-like"/>
    <property type="match status" value="1"/>
</dbReference>
<protein>
    <recommendedName>
        <fullName evidence="1">F-box domain-containing protein</fullName>
    </recommendedName>
</protein>